<dbReference type="PANTHER" id="PTHR12992">
    <property type="entry name" value="NUDIX HYDROLASE"/>
    <property type="match status" value="1"/>
</dbReference>
<keyword evidence="9" id="KW-1185">Reference proteome</keyword>
<dbReference type="Proteomes" id="UP000001070">
    <property type="component" value="Unassembled WGS sequence"/>
</dbReference>
<dbReference type="KEGG" id="dgr:6565816"/>
<protein>
    <submittedName>
        <fullName evidence="8">GH24896</fullName>
    </submittedName>
</protein>
<comment type="cofactor">
    <cofactor evidence="1">
        <name>Mn(2+)</name>
        <dbReference type="ChEBI" id="CHEBI:29035"/>
    </cofactor>
</comment>
<dbReference type="CDD" id="cd03426">
    <property type="entry name" value="NUDIX_CoAse_Nudt7"/>
    <property type="match status" value="1"/>
</dbReference>
<keyword evidence="5" id="KW-0460">Magnesium</keyword>
<keyword evidence="4" id="KW-0378">Hydrolase</keyword>
<evidence type="ECO:0000256" key="4">
    <source>
        <dbReference type="ARBA" id="ARBA00022801"/>
    </source>
</evidence>
<dbReference type="InterPro" id="IPR015797">
    <property type="entry name" value="NUDIX_hydrolase-like_dom_sf"/>
</dbReference>
<sequence>MQQLMCRQSRDRHSSAAVTDSTVLTEDDFSLLLTEEQRQRCMEQLRNVPAFPRPKSLTPNRNEKNSAAVLIALCLEQHSNEISLLYTRRSRHLRSHSLQISFPGGKRDESDASFEECALRETEEEIGLPRERIQIWGEASALHLPRTASIVPVVGLVPDFHVTQLKLNLDEVEEAFSIPLNTLIRPTVARHTQFRSGYSGPTFVVDQLRIWGITGYLTYWFLRCLLPGTLMPDTLKTKMNFIRPYRLPPPAAHHHKSTNH</sequence>
<evidence type="ECO:0000313" key="8">
    <source>
        <dbReference type="EMBL" id="EDV92400.1"/>
    </source>
</evidence>
<evidence type="ECO:0000313" key="9">
    <source>
        <dbReference type="Proteomes" id="UP000001070"/>
    </source>
</evidence>
<keyword evidence="6" id="KW-0464">Manganese</keyword>
<dbReference type="OrthoDB" id="206213at2759"/>
<dbReference type="PANTHER" id="PTHR12992:SF11">
    <property type="entry name" value="MITOCHONDRIAL COENZYME A DIPHOSPHATASE NUDT8"/>
    <property type="match status" value="1"/>
</dbReference>
<dbReference type="InterPro" id="IPR045121">
    <property type="entry name" value="CoAse"/>
</dbReference>
<dbReference type="FunCoup" id="B4JNV7">
    <property type="interactions" value="176"/>
</dbReference>
<dbReference type="GO" id="GO:0010945">
    <property type="term" value="F:coenzyme A diphosphatase activity"/>
    <property type="evidence" value="ECO:0007669"/>
    <property type="project" value="InterPro"/>
</dbReference>
<name>B4JNV7_DROGR</name>
<dbReference type="PROSITE" id="PS51462">
    <property type="entry name" value="NUDIX"/>
    <property type="match status" value="1"/>
</dbReference>
<dbReference type="PhylomeDB" id="B4JNV7"/>
<dbReference type="Pfam" id="PF00293">
    <property type="entry name" value="NUDIX"/>
    <property type="match status" value="1"/>
</dbReference>
<dbReference type="HOGENOM" id="CLU_040940_4_1_1"/>
<dbReference type="STRING" id="7222.B4JNV7"/>
<organism evidence="9">
    <name type="scientific">Drosophila grimshawi</name>
    <name type="common">Hawaiian fruit fly</name>
    <name type="synonym">Idiomyia grimshawi</name>
    <dbReference type="NCBI Taxonomy" id="7222"/>
    <lineage>
        <taxon>Eukaryota</taxon>
        <taxon>Metazoa</taxon>
        <taxon>Ecdysozoa</taxon>
        <taxon>Arthropoda</taxon>
        <taxon>Hexapoda</taxon>
        <taxon>Insecta</taxon>
        <taxon>Pterygota</taxon>
        <taxon>Neoptera</taxon>
        <taxon>Endopterygota</taxon>
        <taxon>Diptera</taxon>
        <taxon>Brachycera</taxon>
        <taxon>Muscomorpha</taxon>
        <taxon>Ephydroidea</taxon>
        <taxon>Drosophilidae</taxon>
        <taxon>Drosophila</taxon>
        <taxon>Hawaiian Drosophila</taxon>
    </lineage>
</organism>
<dbReference type="SUPFAM" id="SSF55811">
    <property type="entry name" value="Nudix"/>
    <property type="match status" value="1"/>
</dbReference>
<dbReference type="SMR" id="B4JNV7"/>
<feature type="domain" description="Nudix hydrolase" evidence="7">
    <location>
        <begin position="64"/>
        <end position="205"/>
    </location>
</feature>
<evidence type="ECO:0000259" key="7">
    <source>
        <dbReference type="PROSITE" id="PS51462"/>
    </source>
</evidence>
<dbReference type="OMA" id="HYRIWGI"/>
<comment type="cofactor">
    <cofactor evidence="2">
        <name>Mg(2+)</name>
        <dbReference type="ChEBI" id="CHEBI:18420"/>
    </cofactor>
</comment>
<evidence type="ECO:0000256" key="5">
    <source>
        <dbReference type="ARBA" id="ARBA00022842"/>
    </source>
</evidence>
<evidence type="ECO:0000256" key="1">
    <source>
        <dbReference type="ARBA" id="ARBA00001936"/>
    </source>
</evidence>
<reference evidence="8 9" key="1">
    <citation type="journal article" date="2007" name="Nature">
        <title>Evolution of genes and genomes on the Drosophila phylogeny.</title>
        <authorList>
            <consortium name="Drosophila 12 Genomes Consortium"/>
            <person name="Clark A.G."/>
            <person name="Eisen M.B."/>
            <person name="Smith D.R."/>
            <person name="Bergman C.M."/>
            <person name="Oliver B."/>
            <person name="Markow T.A."/>
            <person name="Kaufman T.C."/>
            <person name="Kellis M."/>
            <person name="Gelbart W."/>
            <person name="Iyer V.N."/>
            <person name="Pollard D.A."/>
            <person name="Sackton T.B."/>
            <person name="Larracuente A.M."/>
            <person name="Singh N.D."/>
            <person name="Abad J.P."/>
            <person name="Abt D.N."/>
            <person name="Adryan B."/>
            <person name="Aguade M."/>
            <person name="Akashi H."/>
            <person name="Anderson W.W."/>
            <person name="Aquadro C.F."/>
            <person name="Ardell D.H."/>
            <person name="Arguello R."/>
            <person name="Artieri C.G."/>
            <person name="Barbash D.A."/>
            <person name="Barker D."/>
            <person name="Barsanti P."/>
            <person name="Batterham P."/>
            <person name="Batzoglou S."/>
            <person name="Begun D."/>
            <person name="Bhutkar A."/>
            <person name="Blanco E."/>
            <person name="Bosak S.A."/>
            <person name="Bradley R.K."/>
            <person name="Brand A.D."/>
            <person name="Brent M.R."/>
            <person name="Brooks A.N."/>
            <person name="Brown R.H."/>
            <person name="Butlin R.K."/>
            <person name="Caggese C."/>
            <person name="Calvi B.R."/>
            <person name="Bernardo de Carvalho A."/>
            <person name="Caspi A."/>
            <person name="Castrezana S."/>
            <person name="Celniker S.E."/>
            <person name="Chang J.L."/>
            <person name="Chapple C."/>
            <person name="Chatterji S."/>
            <person name="Chinwalla A."/>
            <person name="Civetta A."/>
            <person name="Clifton S.W."/>
            <person name="Comeron J.M."/>
            <person name="Costello J.C."/>
            <person name="Coyne J.A."/>
            <person name="Daub J."/>
            <person name="David R.G."/>
            <person name="Delcher A.L."/>
            <person name="Delehaunty K."/>
            <person name="Do C.B."/>
            <person name="Ebling H."/>
            <person name="Edwards K."/>
            <person name="Eickbush T."/>
            <person name="Evans J.D."/>
            <person name="Filipski A."/>
            <person name="Findeiss S."/>
            <person name="Freyhult E."/>
            <person name="Fulton L."/>
            <person name="Fulton R."/>
            <person name="Garcia A.C."/>
            <person name="Gardiner A."/>
            <person name="Garfield D.A."/>
            <person name="Garvin B.E."/>
            <person name="Gibson G."/>
            <person name="Gilbert D."/>
            <person name="Gnerre S."/>
            <person name="Godfrey J."/>
            <person name="Good R."/>
            <person name="Gotea V."/>
            <person name="Gravely B."/>
            <person name="Greenberg A.J."/>
            <person name="Griffiths-Jones S."/>
            <person name="Gross S."/>
            <person name="Guigo R."/>
            <person name="Gustafson E.A."/>
            <person name="Haerty W."/>
            <person name="Hahn M.W."/>
            <person name="Halligan D.L."/>
            <person name="Halpern A.L."/>
            <person name="Halter G.M."/>
            <person name="Han M.V."/>
            <person name="Heger A."/>
            <person name="Hillier L."/>
            <person name="Hinrichs A.S."/>
            <person name="Holmes I."/>
            <person name="Hoskins R.A."/>
            <person name="Hubisz M.J."/>
            <person name="Hultmark D."/>
            <person name="Huntley M.A."/>
            <person name="Jaffe D.B."/>
            <person name="Jagadeeshan S."/>
            <person name="Jeck W.R."/>
            <person name="Johnson J."/>
            <person name="Jones C.D."/>
            <person name="Jordan W.C."/>
            <person name="Karpen G.H."/>
            <person name="Kataoka E."/>
            <person name="Keightley P.D."/>
            <person name="Kheradpour P."/>
            <person name="Kirkness E.F."/>
            <person name="Koerich L.B."/>
            <person name="Kristiansen K."/>
            <person name="Kudrna D."/>
            <person name="Kulathinal R.J."/>
            <person name="Kumar S."/>
            <person name="Kwok R."/>
            <person name="Lander E."/>
            <person name="Langley C.H."/>
            <person name="Lapoint R."/>
            <person name="Lazzaro B.P."/>
            <person name="Lee S.J."/>
            <person name="Levesque L."/>
            <person name="Li R."/>
            <person name="Lin C.F."/>
            <person name="Lin M.F."/>
            <person name="Lindblad-Toh K."/>
            <person name="Llopart A."/>
            <person name="Long M."/>
            <person name="Low L."/>
            <person name="Lozovsky E."/>
            <person name="Lu J."/>
            <person name="Luo M."/>
            <person name="Machado C.A."/>
            <person name="Makalowski W."/>
            <person name="Marzo M."/>
            <person name="Matsuda M."/>
            <person name="Matzkin L."/>
            <person name="McAllister B."/>
            <person name="McBride C.S."/>
            <person name="McKernan B."/>
            <person name="McKernan K."/>
            <person name="Mendez-Lago M."/>
            <person name="Minx P."/>
            <person name="Mollenhauer M.U."/>
            <person name="Montooth K."/>
            <person name="Mount S.M."/>
            <person name="Mu X."/>
            <person name="Myers E."/>
            <person name="Negre B."/>
            <person name="Newfeld S."/>
            <person name="Nielsen R."/>
            <person name="Noor M.A."/>
            <person name="O'Grady P."/>
            <person name="Pachter L."/>
            <person name="Papaceit M."/>
            <person name="Parisi M.J."/>
            <person name="Parisi M."/>
            <person name="Parts L."/>
            <person name="Pedersen J.S."/>
            <person name="Pesole G."/>
            <person name="Phillippy A.M."/>
            <person name="Ponting C.P."/>
            <person name="Pop M."/>
            <person name="Porcelli D."/>
            <person name="Powell J.R."/>
            <person name="Prohaska S."/>
            <person name="Pruitt K."/>
            <person name="Puig M."/>
            <person name="Quesneville H."/>
            <person name="Ram K.R."/>
            <person name="Rand D."/>
            <person name="Rasmussen M.D."/>
            <person name="Reed L.K."/>
            <person name="Reenan R."/>
            <person name="Reily A."/>
            <person name="Remington K.A."/>
            <person name="Rieger T.T."/>
            <person name="Ritchie M.G."/>
            <person name="Robin C."/>
            <person name="Rogers Y.H."/>
            <person name="Rohde C."/>
            <person name="Rozas J."/>
            <person name="Rubenfield M.J."/>
            <person name="Ruiz A."/>
            <person name="Russo S."/>
            <person name="Salzberg S.L."/>
            <person name="Sanchez-Gracia A."/>
            <person name="Saranga D.J."/>
            <person name="Sato H."/>
            <person name="Schaeffer S.W."/>
            <person name="Schatz M.C."/>
            <person name="Schlenke T."/>
            <person name="Schwartz R."/>
            <person name="Segarra C."/>
            <person name="Singh R.S."/>
            <person name="Sirot L."/>
            <person name="Sirota M."/>
            <person name="Sisneros N.B."/>
            <person name="Smith C.D."/>
            <person name="Smith T.F."/>
            <person name="Spieth J."/>
            <person name="Stage D.E."/>
            <person name="Stark A."/>
            <person name="Stephan W."/>
            <person name="Strausberg R.L."/>
            <person name="Strempel S."/>
            <person name="Sturgill D."/>
            <person name="Sutton G."/>
            <person name="Sutton G.G."/>
            <person name="Tao W."/>
            <person name="Teichmann S."/>
            <person name="Tobari Y.N."/>
            <person name="Tomimura Y."/>
            <person name="Tsolas J.M."/>
            <person name="Valente V.L."/>
            <person name="Venter E."/>
            <person name="Venter J.C."/>
            <person name="Vicario S."/>
            <person name="Vieira F.G."/>
            <person name="Vilella A.J."/>
            <person name="Villasante A."/>
            <person name="Walenz B."/>
            <person name="Wang J."/>
            <person name="Wasserman M."/>
            <person name="Watts T."/>
            <person name="Wilson D."/>
            <person name="Wilson R.K."/>
            <person name="Wing R.A."/>
            <person name="Wolfner M.F."/>
            <person name="Wong A."/>
            <person name="Wong G.K."/>
            <person name="Wu C.I."/>
            <person name="Wu G."/>
            <person name="Yamamoto D."/>
            <person name="Yang H.P."/>
            <person name="Yang S.P."/>
            <person name="Yorke J.A."/>
            <person name="Yoshida K."/>
            <person name="Zdobnov E."/>
            <person name="Zhang P."/>
            <person name="Zhang Y."/>
            <person name="Zimin A.V."/>
            <person name="Baldwin J."/>
            <person name="Abdouelleil A."/>
            <person name="Abdulkadir J."/>
            <person name="Abebe A."/>
            <person name="Abera B."/>
            <person name="Abreu J."/>
            <person name="Acer S.C."/>
            <person name="Aftuck L."/>
            <person name="Alexander A."/>
            <person name="An P."/>
            <person name="Anderson E."/>
            <person name="Anderson S."/>
            <person name="Arachi H."/>
            <person name="Azer M."/>
            <person name="Bachantsang P."/>
            <person name="Barry A."/>
            <person name="Bayul T."/>
            <person name="Berlin A."/>
            <person name="Bessette D."/>
            <person name="Bloom T."/>
            <person name="Blye J."/>
            <person name="Boguslavskiy L."/>
            <person name="Bonnet C."/>
            <person name="Boukhgalter B."/>
            <person name="Bourzgui I."/>
            <person name="Brown A."/>
            <person name="Cahill P."/>
            <person name="Channer S."/>
            <person name="Cheshatsang Y."/>
            <person name="Chuda L."/>
            <person name="Citroen M."/>
            <person name="Collymore A."/>
            <person name="Cooke P."/>
            <person name="Costello M."/>
            <person name="D'Aco K."/>
            <person name="Daza R."/>
            <person name="De Haan G."/>
            <person name="DeGray S."/>
            <person name="DeMaso C."/>
            <person name="Dhargay N."/>
            <person name="Dooley K."/>
            <person name="Dooley E."/>
            <person name="Doricent M."/>
            <person name="Dorje P."/>
            <person name="Dorjee K."/>
            <person name="Dupes A."/>
            <person name="Elong R."/>
            <person name="Falk J."/>
            <person name="Farina A."/>
            <person name="Faro S."/>
            <person name="Ferguson D."/>
            <person name="Fisher S."/>
            <person name="Foley C.D."/>
            <person name="Franke A."/>
            <person name="Friedrich D."/>
            <person name="Gadbois L."/>
            <person name="Gearin G."/>
            <person name="Gearin C.R."/>
            <person name="Giannoukos G."/>
            <person name="Goode T."/>
            <person name="Graham J."/>
            <person name="Grandbois E."/>
            <person name="Grewal S."/>
            <person name="Gyaltsen K."/>
            <person name="Hafez N."/>
            <person name="Hagos B."/>
            <person name="Hall J."/>
            <person name="Henson C."/>
            <person name="Hollinger A."/>
            <person name="Honan T."/>
            <person name="Huard M.D."/>
            <person name="Hughes L."/>
            <person name="Hurhula B."/>
            <person name="Husby M.E."/>
            <person name="Kamat A."/>
            <person name="Kanga B."/>
            <person name="Kashin S."/>
            <person name="Khazanovich D."/>
            <person name="Kisner P."/>
            <person name="Lance K."/>
            <person name="Lara M."/>
            <person name="Lee W."/>
            <person name="Lennon N."/>
            <person name="Letendre F."/>
            <person name="LeVine R."/>
            <person name="Lipovsky A."/>
            <person name="Liu X."/>
            <person name="Liu J."/>
            <person name="Liu S."/>
            <person name="Lokyitsang T."/>
            <person name="Lokyitsang Y."/>
            <person name="Lubonja R."/>
            <person name="Lui A."/>
            <person name="MacDonald P."/>
            <person name="Magnisalis V."/>
            <person name="Maru K."/>
            <person name="Matthews C."/>
            <person name="McCusker W."/>
            <person name="McDonough S."/>
            <person name="Mehta T."/>
            <person name="Meldrim J."/>
            <person name="Meneus L."/>
            <person name="Mihai O."/>
            <person name="Mihalev A."/>
            <person name="Mihova T."/>
            <person name="Mittelman R."/>
            <person name="Mlenga V."/>
            <person name="Montmayeur A."/>
            <person name="Mulrain L."/>
            <person name="Navidi A."/>
            <person name="Naylor J."/>
            <person name="Negash T."/>
            <person name="Nguyen T."/>
            <person name="Nguyen N."/>
            <person name="Nicol R."/>
            <person name="Norbu C."/>
            <person name="Norbu N."/>
            <person name="Novod N."/>
            <person name="O'Neill B."/>
            <person name="Osman S."/>
            <person name="Markiewicz E."/>
            <person name="Oyono O.L."/>
            <person name="Patti C."/>
            <person name="Phunkhang P."/>
            <person name="Pierre F."/>
            <person name="Priest M."/>
            <person name="Raghuraman S."/>
            <person name="Rege F."/>
            <person name="Reyes R."/>
            <person name="Rise C."/>
            <person name="Rogov P."/>
            <person name="Ross K."/>
            <person name="Ryan E."/>
            <person name="Settipalli S."/>
            <person name="Shea T."/>
            <person name="Sherpa N."/>
            <person name="Shi L."/>
            <person name="Shih D."/>
            <person name="Sparrow T."/>
            <person name="Spaulding J."/>
            <person name="Stalker J."/>
            <person name="Stange-Thomann N."/>
            <person name="Stavropoulos S."/>
            <person name="Stone C."/>
            <person name="Strader C."/>
            <person name="Tesfaye S."/>
            <person name="Thomson T."/>
            <person name="Thoulutsang Y."/>
            <person name="Thoulutsang D."/>
            <person name="Topham K."/>
            <person name="Topping I."/>
            <person name="Tsamla T."/>
            <person name="Vassiliev H."/>
            <person name="Vo A."/>
            <person name="Wangchuk T."/>
            <person name="Wangdi T."/>
            <person name="Weiand M."/>
            <person name="Wilkinson J."/>
            <person name="Wilson A."/>
            <person name="Yadav S."/>
            <person name="Young G."/>
            <person name="Yu Q."/>
            <person name="Zembek L."/>
            <person name="Zhong D."/>
            <person name="Zimmer A."/>
            <person name="Zwirko Z."/>
            <person name="Jaffe D.B."/>
            <person name="Alvarez P."/>
            <person name="Brockman W."/>
            <person name="Butler J."/>
            <person name="Chin C."/>
            <person name="Gnerre S."/>
            <person name="Grabherr M."/>
            <person name="Kleber M."/>
            <person name="Mauceli E."/>
            <person name="MacCallum I."/>
        </authorList>
    </citation>
    <scope>NUCLEOTIDE SEQUENCE [LARGE SCALE GENOMIC DNA]</scope>
    <source>
        <strain evidence="9">Tucson 15287-2541.00</strain>
    </source>
</reference>
<gene>
    <name evidence="8" type="primary">Dgri\GH24896</name>
    <name evidence="8" type="ORF">Dgri_GH24896</name>
</gene>
<accession>B4JNV7</accession>
<proteinExistence type="predicted"/>
<evidence type="ECO:0000256" key="6">
    <source>
        <dbReference type="ARBA" id="ARBA00023211"/>
    </source>
</evidence>
<keyword evidence="3" id="KW-0479">Metal-binding</keyword>
<dbReference type="eggNOG" id="KOG3069">
    <property type="taxonomic scope" value="Eukaryota"/>
</dbReference>
<dbReference type="GO" id="GO:0046872">
    <property type="term" value="F:metal ion binding"/>
    <property type="evidence" value="ECO:0007669"/>
    <property type="project" value="UniProtKB-KW"/>
</dbReference>
<evidence type="ECO:0000256" key="3">
    <source>
        <dbReference type="ARBA" id="ARBA00022723"/>
    </source>
</evidence>
<evidence type="ECO:0000256" key="2">
    <source>
        <dbReference type="ARBA" id="ARBA00001946"/>
    </source>
</evidence>
<dbReference type="EMBL" id="CH916371">
    <property type="protein sequence ID" value="EDV92400.1"/>
    <property type="molecule type" value="Genomic_DNA"/>
</dbReference>
<dbReference type="AlphaFoldDB" id="B4JNV7"/>
<dbReference type="Gene3D" id="3.90.79.10">
    <property type="entry name" value="Nucleoside Triphosphate Pyrophosphohydrolase"/>
    <property type="match status" value="1"/>
</dbReference>
<dbReference type="InterPro" id="IPR000086">
    <property type="entry name" value="NUDIX_hydrolase_dom"/>
</dbReference>
<dbReference type="InParanoid" id="B4JNV7"/>